<keyword evidence="4" id="KW-1003">Cell membrane</keyword>
<evidence type="ECO:0000256" key="1">
    <source>
        <dbReference type="ARBA" id="ARBA00004533"/>
    </source>
</evidence>
<evidence type="ECO:0000259" key="12">
    <source>
        <dbReference type="Pfam" id="PF21687"/>
    </source>
</evidence>
<dbReference type="PIRSF" id="PIRSF002786">
    <property type="entry name" value="XcpX"/>
    <property type="match status" value="1"/>
</dbReference>
<feature type="transmembrane region" description="Helical" evidence="10">
    <location>
        <begin position="9"/>
        <end position="32"/>
    </location>
</feature>
<organism evidence="13 14">
    <name type="scientific">Candidatus Nitrobium versatile</name>
    <dbReference type="NCBI Taxonomy" id="2884831"/>
    <lineage>
        <taxon>Bacteria</taxon>
        <taxon>Pseudomonadati</taxon>
        <taxon>Nitrospirota</taxon>
        <taxon>Nitrospiria</taxon>
        <taxon>Nitrospirales</taxon>
        <taxon>Nitrospiraceae</taxon>
        <taxon>Candidatus Nitrobium</taxon>
    </lineage>
</organism>
<evidence type="ECO:0000313" key="14">
    <source>
        <dbReference type="Proteomes" id="UP000705867"/>
    </source>
</evidence>
<dbReference type="PANTHER" id="PTHR38831">
    <property type="entry name" value="TYPE II SECRETION SYSTEM PROTEIN K"/>
    <property type="match status" value="1"/>
</dbReference>
<dbReference type="InterPro" id="IPR038072">
    <property type="entry name" value="GspK_central_sf"/>
</dbReference>
<evidence type="ECO:0000256" key="7">
    <source>
        <dbReference type="ARBA" id="ARBA00022927"/>
    </source>
</evidence>
<dbReference type="InterPro" id="IPR005628">
    <property type="entry name" value="GspK"/>
</dbReference>
<evidence type="ECO:0000256" key="8">
    <source>
        <dbReference type="ARBA" id="ARBA00022989"/>
    </source>
</evidence>
<dbReference type="SUPFAM" id="SSF158544">
    <property type="entry name" value="GspK insert domain-like"/>
    <property type="match status" value="1"/>
</dbReference>
<evidence type="ECO:0000256" key="3">
    <source>
        <dbReference type="ARBA" id="ARBA00022448"/>
    </source>
</evidence>
<keyword evidence="8 10" id="KW-1133">Transmembrane helix</keyword>
<comment type="subcellular location">
    <subcellularLocation>
        <location evidence="1">Cell inner membrane</location>
    </subcellularLocation>
</comment>
<evidence type="ECO:0000259" key="11">
    <source>
        <dbReference type="Pfam" id="PF03934"/>
    </source>
</evidence>
<dbReference type="Gene3D" id="1.10.150.320">
    <property type="entry name" value="Photosystem II 12 kDa extrinsic protein"/>
    <property type="match status" value="1"/>
</dbReference>
<evidence type="ECO:0000313" key="13">
    <source>
        <dbReference type="EMBL" id="MBZ0155399.1"/>
    </source>
</evidence>
<reference evidence="13" key="2">
    <citation type="submission" date="2021-08" db="EMBL/GenBank/DDBJ databases">
        <authorList>
            <person name="Dalcin Martins P."/>
        </authorList>
    </citation>
    <scope>NUCLEOTIDE SEQUENCE</scope>
    <source>
        <strain evidence="13">MAG_39</strain>
    </source>
</reference>
<comment type="similarity">
    <text evidence="2">Belongs to the GSP K family.</text>
</comment>
<dbReference type="InterPro" id="IPR049031">
    <property type="entry name" value="T2SSK_SAM-like_1st"/>
</dbReference>
<dbReference type="PANTHER" id="PTHR38831:SF2">
    <property type="entry name" value="TYPE II SECRETION SYSTEM PROTEIN K"/>
    <property type="match status" value="1"/>
</dbReference>
<keyword evidence="3" id="KW-0813">Transport</keyword>
<dbReference type="Gene3D" id="1.10.40.60">
    <property type="entry name" value="EpsJ-like"/>
    <property type="match status" value="1"/>
</dbReference>
<comment type="caution">
    <text evidence="13">The sequence shown here is derived from an EMBL/GenBank/DDBJ whole genome shotgun (WGS) entry which is preliminary data.</text>
</comment>
<dbReference type="AlphaFoldDB" id="A0A953J950"/>
<dbReference type="EMBL" id="JAIOIV010000032">
    <property type="protein sequence ID" value="MBZ0155399.1"/>
    <property type="molecule type" value="Genomic_DNA"/>
</dbReference>
<dbReference type="Pfam" id="PF21687">
    <property type="entry name" value="T2SSK_1st"/>
    <property type="match status" value="1"/>
</dbReference>
<evidence type="ECO:0000256" key="10">
    <source>
        <dbReference type="SAM" id="Phobius"/>
    </source>
</evidence>
<evidence type="ECO:0000256" key="2">
    <source>
        <dbReference type="ARBA" id="ARBA00007246"/>
    </source>
</evidence>
<dbReference type="GO" id="GO:0009306">
    <property type="term" value="P:protein secretion"/>
    <property type="evidence" value="ECO:0007669"/>
    <property type="project" value="InterPro"/>
</dbReference>
<dbReference type="Pfam" id="PF03934">
    <property type="entry name" value="T2SSK"/>
    <property type="match status" value="1"/>
</dbReference>
<gene>
    <name evidence="13" type="ORF">K8I29_04185</name>
</gene>
<reference evidence="13" key="1">
    <citation type="journal article" date="2021" name="bioRxiv">
        <title>Unraveling nitrogen, sulfur and carbon metabolic pathways and microbial community transcriptional responses to substrate deprivation and toxicity stresses in a bioreactor mimicking anoxic brackish coastal sediment conditions.</title>
        <authorList>
            <person name="Martins P.D."/>
            <person name="Echeveste M.J."/>
            <person name="Arshad A."/>
            <person name="Kurth J."/>
            <person name="Ouboter H."/>
            <person name="Jetten M.S.M."/>
            <person name="Welte C.U."/>
        </authorList>
    </citation>
    <scope>NUCLEOTIDE SEQUENCE</scope>
    <source>
        <strain evidence="13">MAG_39</strain>
    </source>
</reference>
<keyword evidence="5" id="KW-0997">Cell inner membrane</keyword>
<evidence type="ECO:0000256" key="6">
    <source>
        <dbReference type="ARBA" id="ARBA00022692"/>
    </source>
</evidence>
<proteinExistence type="inferred from homology"/>
<accession>A0A953J950</accession>
<dbReference type="InterPro" id="IPR049179">
    <property type="entry name" value="T2SSK_SAM-like_2nd"/>
</dbReference>
<keyword evidence="9 10" id="KW-0472">Membrane</keyword>
<sequence>MGGNGERGIVLIMVMWVLTVLMVVVLSFSYMLRTEAHATLSFKEGMEQKFLAEAGIERGIVEILYRKSGSIAQEEKDATAWKIDGTVYTAEMKEGSFRVRILNESGKVDINSAHELLIRGLIAALGTQGEELDTVVDSLMDWKDNDNLHRLYGAEDEYYLSLPGPYKAKNANFESLEEMMLVKGVTPDLLYGNGDRKGLLQFITLNSGSSAININAAPREVLLAVPGMTAEMADAVLEYRASKEIKSVQEIKDLLGEQYNAMSPYLNTGEGNAYTVEAEGLKEGRKAGHAVKAVVVLEGDTYKFIYYKNPEEIRQWHVQ</sequence>
<feature type="domain" description="T2SS protein K first SAM-like" evidence="12">
    <location>
        <begin position="109"/>
        <end position="189"/>
    </location>
</feature>
<name>A0A953J950_9BACT</name>
<dbReference type="SUPFAM" id="SSF47781">
    <property type="entry name" value="RuvA domain 2-like"/>
    <property type="match status" value="1"/>
</dbReference>
<dbReference type="InterPro" id="IPR010994">
    <property type="entry name" value="RuvA_2-like"/>
</dbReference>
<feature type="domain" description="T2SS protein K second SAM-like" evidence="11">
    <location>
        <begin position="212"/>
        <end position="256"/>
    </location>
</feature>
<dbReference type="Proteomes" id="UP000705867">
    <property type="component" value="Unassembled WGS sequence"/>
</dbReference>
<evidence type="ECO:0000256" key="5">
    <source>
        <dbReference type="ARBA" id="ARBA00022519"/>
    </source>
</evidence>
<protein>
    <submittedName>
        <fullName evidence="13">General secretion pathway protein GspK</fullName>
    </submittedName>
</protein>
<evidence type="ECO:0000256" key="9">
    <source>
        <dbReference type="ARBA" id="ARBA00023136"/>
    </source>
</evidence>
<dbReference type="GO" id="GO:0005886">
    <property type="term" value="C:plasma membrane"/>
    <property type="evidence" value="ECO:0007669"/>
    <property type="project" value="UniProtKB-SubCell"/>
</dbReference>
<keyword evidence="7" id="KW-0653">Protein transport</keyword>
<evidence type="ECO:0000256" key="4">
    <source>
        <dbReference type="ARBA" id="ARBA00022475"/>
    </source>
</evidence>
<keyword evidence="6 10" id="KW-0812">Transmembrane</keyword>